<feature type="compositionally biased region" description="Polar residues" evidence="1">
    <location>
        <begin position="176"/>
        <end position="199"/>
    </location>
</feature>
<dbReference type="Proteomes" id="UP001153269">
    <property type="component" value="Unassembled WGS sequence"/>
</dbReference>
<feature type="compositionally biased region" description="Low complexity" evidence="1">
    <location>
        <begin position="1"/>
        <end position="21"/>
    </location>
</feature>
<evidence type="ECO:0000313" key="2">
    <source>
        <dbReference type="EMBL" id="CAB1435106.1"/>
    </source>
</evidence>
<dbReference type="EMBL" id="CADEAL010001734">
    <property type="protein sequence ID" value="CAB1435106.1"/>
    <property type="molecule type" value="Genomic_DNA"/>
</dbReference>
<comment type="caution">
    <text evidence="2">The sequence shown here is derived from an EMBL/GenBank/DDBJ whole genome shotgun (WGS) entry which is preliminary data.</text>
</comment>
<evidence type="ECO:0000256" key="1">
    <source>
        <dbReference type="SAM" id="MobiDB-lite"/>
    </source>
</evidence>
<organism evidence="2 3">
    <name type="scientific">Pleuronectes platessa</name>
    <name type="common">European plaice</name>
    <dbReference type="NCBI Taxonomy" id="8262"/>
    <lineage>
        <taxon>Eukaryota</taxon>
        <taxon>Metazoa</taxon>
        <taxon>Chordata</taxon>
        <taxon>Craniata</taxon>
        <taxon>Vertebrata</taxon>
        <taxon>Euteleostomi</taxon>
        <taxon>Actinopterygii</taxon>
        <taxon>Neopterygii</taxon>
        <taxon>Teleostei</taxon>
        <taxon>Neoteleostei</taxon>
        <taxon>Acanthomorphata</taxon>
        <taxon>Carangaria</taxon>
        <taxon>Pleuronectiformes</taxon>
        <taxon>Pleuronectoidei</taxon>
        <taxon>Pleuronectidae</taxon>
        <taxon>Pleuronectes</taxon>
    </lineage>
</organism>
<feature type="compositionally biased region" description="Polar residues" evidence="1">
    <location>
        <begin position="134"/>
        <end position="157"/>
    </location>
</feature>
<keyword evidence="3" id="KW-1185">Reference proteome</keyword>
<name>A0A9N7URB7_PLEPL</name>
<accession>A0A9N7URB7</accession>
<feature type="region of interest" description="Disordered" evidence="1">
    <location>
        <begin position="76"/>
        <end position="199"/>
    </location>
</feature>
<sequence length="199" mass="21766">MVTGVHNTTQHNTTQHNTTQQLPPLCIQTPPGMFLIASTPSEGSRLELQLQSRLGLISADFKGFRAAVFKPPLVSKTTGDAEERKQSETTFRDKVQSSRTRAAEPEQQNQSTRTRVAEPDQKNQSSRARAAEPEQQNQSGSTRAAEPEQQNQSSPTPHHQVGLDTGPVQPEGSRVEVTSNQTSRGPETQTSAADEQNKL</sequence>
<feature type="compositionally biased region" description="Basic and acidic residues" evidence="1">
    <location>
        <begin position="79"/>
        <end position="104"/>
    </location>
</feature>
<protein>
    <submittedName>
        <fullName evidence="2">Uncharacterized protein</fullName>
    </submittedName>
</protein>
<reference evidence="2" key="1">
    <citation type="submission" date="2020-03" db="EMBL/GenBank/DDBJ databases">
        <authorList>
            <person name="Weist P."/>
        </authorList>
    </citation>
    <scope>NUCLEOTIDE SEQUENCE</scope>
</reference>
<feature type="region of interest" description="Disordered" evidence="1">
    <location>
        <begin position="1"/>
        <end position="25"/>
    </location>
</feature>
<proteinExistence type="predicted"/>
<dbReference type="AlphaFoldDB" id="A0A9N7URB7"/>
<evidence type="ECO:0000313" key="3">
    <source>
        <dbReference type="Proteomes" id="UP001153269"/>
    </source>
</evidence>
<gene>
    <name evidence="2" type="ORF">PLEPLA_LOCUS23200</name>
</gene>